<accession>A0A0V1FP66</accession>
<protein>
    <submittedName>
        <fullName evidence="1">Uncharacterized protein</fullName>
    </submittedName>
</protein>
<comment type="caution">
    <text evidence="1">The sequence shown here is derived from an EMBL/GenBank/DDBJ whole genome shotgun (WGS) entry which is preliminary data.</text>
</comment>
<dbReference type="EMBL" id="JYDT01000049">
    <property type="protein sequence ID" value="KRY87844.1"/>
    <property type="molecule type" value="Genomic_DNA"/>
</dbReference>
<reference evidence="1 2" key="1">
    <citation type="submission" date="2015-01" db="EMBL/GenBank/DDBJ databases">
        <title>Evolution of Trichinella species and genotypes.</title>
        <authorList>
            <person name="Korhonen P.K."/>
            <person name="Edoardo P."/>
            <person name="Giuseppe L.R."/>
            <person name="Gasser R.B."/>
        </authorList>
    </citation>
    <scope>NUCLEOTIDE SEQUENCE [LARGE SCALE GENOMIC DNA]</scope>
    <source>
        <strain evidence="1">ISS470</strain>
    </source>
</reference>
<sequence>MCKSLMMNYCCEEEQKLIAFTGNVHLTDISVLSAFGVDLIYFEFGRLVGSDYLKKLQFIGNRSKLQQQQ</sequence>
<dbReference type="AlphaFoldDB" id="A0A0V1FP66"/>
<keyword evidence="2" id="KW-1185">Reference proteome</keyword>
<evidence type="ECO:0000313" key="2">
    <source>
        <dbReference type="Proteomes" id="UP000054995"/>
    </source>
</evidence>
<organism evidence="1 2">
    <name type="scientific">Trichinella pseudospiralis</name>
    <name type="common">Parasitic roundworm</name>
    <dbReference type="NCBI Taxonomy" id="6337"/>
    <lineage>
        <taxon>Eukaryota</taxon>
        <taxon>Metazoa</taxon>
        <taxon>Ecdysozoa</taxon>
        <taxon>Nematoda</taxon>
        <taxon>Enoplea</taxon>
        <taxon>Dorylaimia</taxon>
        <taxon>Trichinellida</taxon>
        <taxon>Trichinellidae</taxon>
        <taxon>Trichinella</taxon>
    </lineage>
</organism>
<dbReference type="Proteomes" id="UP000054995">
    <property type="component" value="Unassembled WGS sequence"/>
</dbReference>
<name>A0A0V1FP66_TRIPS</name>
<gene>
    <name evidence="1" type="ORF">T4D_2403</name>
</gene>
<proteinExistence type="predicted"/>
<evidence type="ECO:0000313" key="1">
    <source>
        <dbReference type="EMBL" id="KRY87844.1"/>
    </source>
</evidence>